<evidence type="ECO:0000256" key="3">
    <source>
        <dbReference type="ARBA" id="ARBA00023163"/>
    </source>
</evidence>
<dbReference type="CDD" id="cd01392">
    <property type="entry name" value="HTH_LacI"/>
    <property type="match status" value="1"/>
</dbReference>
<keyword evidence="6" id="KW-1185">Reference proteome</keyword>
<keyword evidence="1" id="KW-0805">Transcription regulation</keyword>
<dbReference type="Gene3D" id="1.10.260.40">
    <property type="entry name" value="lambda repressor-like DNA-binding domains"/>
    <property type="match status" value="1"/>
</dbReference>
<feature type="domain" description="HTH lacI-type" evidence="4">
    <location>
        <begin position="18"/>
        <end position="72"/>
    </location>
</feature>
<proteinExistence type="predicted"/>
<dbReference type="Pfam" id="PF13377">
    <property type="entry name" value="Peripla_BP_3"/>
    <property type="match status" value="1"/>
</dbReference>
<dbReference type="CDD" id="cd06267">
    <property type="entry name" value="PBP1_LacI_sugar_binding-like"/>
    <property type="match status" value="1"/>
</dbReference>
<dbReference type="PANTHER" id="PTHR30146">
    <property type="entry name" value="LACI-RELATED TRANSCRIPTIONAL REPRESSOR"/>
    <property type="match status" value="1"/>
</dbReference>
<dbReference type="InterPro" id="IPR046335">
    <property type="entry name" value="LacI/GalR-like_sensor"/>
</dbReference>
<gene>
    <name evidence="5" type="ORF">JFL75_06580</name>
</gene>
<evidence type="ECO:0000313" key="5">
    <source>
        <dbReference type="EMBL" id="QQO10575.1"/>
    </source>
</evidence>
<dbReference type="EMBL" id="CP067089">
    <property type="protein sequence ID" value="QQO10575.1"/>
    <property type="molecule type" value="Genomic_DNA"/>
</dbReference>
<evidence type="ECO:0000259" key="4">
    <source>
        <dbReference type="PROSITE" id="PS50932"/>
    </source>
</evidence>
<dbReference type="PANTHER" id="PTHR30146:SF109">
    <property type="entry name" value="HTH-TYPE TRANSCRIPTIONAL REGULATOR GALS"/>
    <property type="match status" value="1"/>
</dbReference>
<dbReference type="SUPFAM" id="SSF53822">
    <property type="entry name" value="Periplasmic binding protein-like I"/>
    <property type="match status" value="1"/>
</dbReference>
<dbReference type="GO" id="GO:0000976">
    <property type="term" value="F:transcription cis-regulatory region binding"/>
    <property type="evidence" value="ECO:0007669"/>
    <property type="project" value="TreeGrafter"/>
</dbReference>
<organism evidence="5 6">
    <name type="scientific">Breznakiella homolactica</name>
    <dbReference type="NCBI Taxonomy" id="2798577"/>
    <lineage>
        <taxon>Bacteria</taxon>
        <taxon>Pseudomonadati</taxon>
        <taxon>Spirochaetota</taxon>
        <taxon>Spirochaetia</taxon>
        <taxon>Spirochaetales</taxon>
        <taxon>Breznakiellaceae</taxon>
        <taxon>Breznakiella</taxon>
    </lineage>
</organism>
<keyword evidence="2 5" id="KW-0238">DNA-binding</keyword>
<dbReference type="PROSITE" id="PS50932">
    <property type="entry name" value="HTH_LACI_2"/>
    <property type="match status" value="1"/>
</dbReference>
<dbReference type="SMART" id="SM00354">
    <property type="entry name" value="HTH_LACI"/>
    <property type="match status" value="1"/>
</dbReference>
<dbReference type="GO" id="GO:0003700">
    <property type="term" value="F:DNA-binding transcription factor activity"/>
    <property type="evidence" value="ECO:0007669"/>
    <property type="project" value="TreeGrafter"/>
</dbReference>
<dbReference type="InterPro" id="IPR028082">
    <property type="entry name" value="Peripla_BP_I"/>
</dbReference>
<name>A0A7T7XQD3_9SPIR</name>
<evidence type="ECO:0000256" key="1">
    <source>
        <dbReference type="ARBA" id="ARBA00023015"/>
    </source>
</evidence>
<dbReference type="RefSeq" id="WP_215627880.1">
    <property type="nucleotide sequence ID" value="NZ_CP067089.2"/>
</dbReference>
<dbReference type="Pfam" id="PF00356">
    <property type="entry name" value="LacI"/>
    <property type="match status" value="1"/>
</dbReference>
<sequence length="355" mass="39858">MDESGSRPSGKIKKKKRVTIKDIAAQAEVSLRTVSLVLNDSGSISDATRKKVLSIARKLDYRPNLMARGLVSDQSYLFGVNLPYLDLSFVHTIIAGMERKCIELNYAVLLASTKFSDISFLDSDIPTIEKSLERLMYRQVDGIVCLPDRRAIKSYKEVIRQGIPIIQILRTIPELAIPSITVNNEQGMYRAVQYLLDRGHERIGFLTYRDPHFEEVADRYKGYVRAYTEGGRWTDFKRFVISCDLTFKGGYGAAKKILARNPGLSAIVAATDYAAMGAMRACVEMGKRIPEDISIVGYDNMEFTELQGYRTLTTVSQPKEQVGILAAEYLYRMAHGEKVTSAVLEPELILRESSV</sequence>
<dbReference type="AlphaFoldDB" id="A0A7T7XQD3"/>
<dbReference type="SUPFAM" id="SSF47413">
    <property type="entry name" value="lambda repressor-like DNA-binding domains"/>
    <property type="match status" value="1"/>
</dbReference>
<keyword evidence="3" id="KW-0804">Transcription</keyword>
<dbReference type="Gene3D" id="3.40.50.2300">
    <property type="match status" value="2"/>
</dbReference>
<dbReference type="Proteomes" id="UP000595917">
    <property type="component" value="Chromosome"/>
</dbReference>
<evidence type="ECO:0000256" key="2">
    <source>
        <dbReference type="ARBA" id="ARBA00023125"/>
    </source>
</evidence>
<protein>
    <submittedName>
        <fullName evidence="5">LacI family DNA-binding transcriptional regulator</fullName>
    </submittedName>
</protein>
<dbReference type="InterPro" id="IPR010982">
    <property type="entry name" value="Lambda_DNA-bd_dom_sf"/>
</dbReference>
<dbReference type="KEGG" id="bhc:JFL75_06580"/>
<dbReference type="InterPro" id="IPR000843">
    <property type="entry name" value="HTH_LacI"/>
</dbReference>
<reference evidence="5" key="1">
    <citation type="submission" date="2021-01" db="EMBL/GenBank/DDBJ databases">
        <title>Description of Breznakiella homolactica.</title>
        <authorList>
            <person name="Song Y."/>
            <person name="Brune A."/>
        </authorList>
    </citation>
    <scope>NUCLEOTIDE SEQUENCE</scope>
    <source>
        <strain evidence="5">RmG30</strain>
    </source>
</reference>
<accession>A0A7T7XQD3</accession>
<dbReference type="PROSITE" id="PS00356">
    <property type="entry name" value="HTH_LACI_1"/>
    <property type="match status" value="1"/>
</dbReference>
<evidence type="ECO:0000313" key="6">
    <source>
        <dbReference type="Proteomes" id="UP000595917"/>
    </source>
</evidence>